<feature type="domain" description="Heparan-alpha-glucosaminide N-acetyltransferase catalytic" evidence="2">
    <location>
        <begin position="12"/>
        <end position="220"/>
    </location>
</feature>
<feature type="transmembrane region" description="Helical" evidence="1">
    <location>
        <begin position="50"/>
        <end position="66"/>
    </location>
</feature>
<dbReference type="PANTHER" id="PTHR30590">
    <property type="entry name" value="INNER MEMBRANE PROTEIN"/>
    <property type="match status" value="1"/>
</dbReference>
<keyword evidence="1" id="KW-1133">Transmembrane helix</keyword>
<dbReference type="RefSeq" id="WP_125207089.1">
    <property type="nucleotide sequence ID" value="NZ_PQNK01000006.1"/>
</dbReference>
<evidence type="ECO:0000313" key="4">
    <source>
        <dbReference type="Proteomes" id="UP000276526"/>
    </source>
</evidence>
<organism evidence="3 4">
    <name type="scientific">Corynebacterium bovis</name>
    <dbReference type="NCBI Taxonomy" id="36808"/>
    <lineage>
        <taxon>Bacteria</taxon>
        <taxon>Bacillati</taxon>
        <taxon>Actinomycetota</taxon>
        <taxon>Actinomycetes</taxon>
        <taxon>Mycobacteriales</taxon>
        <taxon>Corynebacteriaceae</taxon>
        <taxon>Corynebacterium</taxon>
    </lineage>
</organism>
<reference evidence="3 4" key="1">
    <citation type="submission" date="2018-01" db="EMBL/GenBank/DDBJ databases">
        <title>Twenty Corynebacterium bovis Genomes.</title>
        <authorList>
            <person name="Gulvik C.A."/>
        </authorList>
    </citation>
    <scope>NUCLEOTIDE SEQUENCE [LARGE SCALE GENOMIC DNA]</scope>
    <source>
        <strain evidence="3 4">F6900</strain>
    </source>
</reference>
<proteinExistence type="predicted"/>
<evidence type="ECO:0000259" key="2">
    <source>
        <dbReference type="Pfam" id="PF07786"/>
    </source>
</evidence>
<feature type="transmembrane region" description="Helical" evidence="1">
    <location>
        <begin position="213"/>
        <end position="235"/>
    </location>
</feature>
<gene>
    <name evidence="3" type="ORF">CXF48_04935</name>
</gene>
<evidence type="ECO:0000313" key="3">
    <source>
        <dbReference type="EMBL" id="RRO86876.1"/>
    </source>
</evidence>
<dbReference type="InterPro" id="IPR012429">
    <property type="entry name" value="HGSNAT_cat"/>
</dbReference>
<feature type="transmembrane region" description="Helical" evidence="1">
    <location>
        <begin position="101"/>
        <end position="119"/>
    </location>
</feature>
<sequence>MRKPIISGAAGRFDGIDIARALAITGMFIMHTFFHTYPEVEWFTVFDGRASALFSVLAGVSVIFLTRHRGGATAVVQLVTRGVLLLLALGVALSQPAVGPIVILATYGALYIVVAPLTFRLSGPVLAVAAAVTAVVMPVTSWLIRHHLPPAPEFGYTPSWEMVRDGDWVTFLRCLLIDGLFPVMTWIPFFLAGMAVGRLLVATARVHRTARAAGGLVVLGVVLSAATLLVSRFIVGPLGFRDHHAATAPGGAETTDALLSGAFGTVPLDSRGWLTVYVPHSGSVAELVGSTGTAVAVIGACLLVGALPVRPLQAVLYPVRSLGRIPLTAYTAHIVAIGVLNAHDHDLSEPVYSWLNLLLPLAVASVWFLFFRRGPLEAVVSGVSRAAAAPVRAVASPA</sequence>
<comment type="caution">
    <text evidence="3">The sequence shown here is derived from an EMBL/GenBank/DDBJ whole genome shotgun (WGS) entry which is preliminary data.</text>
</comment>
<accession>A0A3R8PI25</accession>
<dbReference type="Proteomes" id="UP000276526">
    <property type="component" value="Unassembled WGS sequence"/>
</dbReference>
<name>A0A3R8PI25_9CORY</name>
<dbReference type="EMBL" id="PQNK01000006">
    <property type="protein sequence ID" value="RRO86876.1"/>
    <property type="molecule type" value="Genomic_DNA"/>
</dbReference>
<evidence type="ECO:0000256" key="1">
    <source>
        <dbReference type="SAM" id="Phobius"/>
    </source>
</evidence>
<dbReference type="InterPro" id="IPR052529">
    <property type="entry name" value="Bact_Transport_Assoc"/>
</dbReference>
<feature type="transmembrane region" description="Helical" evidence="1">
    <location>
        <begin position="321"/>
        <end position="340"/>
    </location>
</feature>
<feature type="transmembrane region" description="Helical" evidence="1">
    <location>
        <begin position="78"/>
        <end position="95"/>
    </location>
</feature>
<feature type="transmembrane region" description="Helical" evidence="1">
    <location>
        <begin position="180"/>
        <end position="201"/>
    </location>
</feature>
<protein>
    <recommendedName>
        <fullName evidence="2">Heparan-alpha-glucosaminide N-acetyltransferase catalytic domain-containing protein</fullName>
    </recommendedName>
</protein>
<keyword evidence="1" id="KW-0472">Membrane</keyword>
<feature type="transmembrane region" description="Helical" evidence="1">
    <location>
        <begin position="352"/>
        <end position="371"/>
    </location>
</feature>
<keyword evidence="1" id="KW-0812">Transmembrane</keyword>
<feature type="transmembrane region" description="Helical" evidence="1">
    <location>
        <begin position="126"/>
        <end position="144"/>
    </location>
</feature>
<feature type="transmembrane region" description="Helical" evidence="1">
    <location>
        <begin position="21"/>
        <end position="38"/>
    </location>
</feature>
<dbReference type="PANTHER" id="PTHR30590:SF3">
    <property type="entry name" value="HYPOTHETICAL MEMBRANE SPANNING PROTEIN"/>
    <property type="match status" value="1"/>
</dbReference>
<feature type="transmembrane region" description="Helical" evidence="1">
    <location>
        <begin position="287"/>
        <end position="309"/>
    </location>
</feature>
<dbReference type="AlphaFoldDB" id="A0A3R8PI25"/>
<dbReference type="Pfam" id="PF07786">
    <property type="entry name" value="HGSNAT_cat"/>
    <property type="match status" value="1"/>
</dbReference>